<dbReference type="EMBL" id="JADGJH010000767">
    <property type="protein sequence ID" value="KAJ3122984.1"/>
    <property type="molecule type" value="Genomic_DNA"/>
</dbReference>
<protein>
    <submittedName>
        <fullName evidence="4">Uncharacterized protein</fullName>
    </submittedName>
</protein>
<dbReference type="Pfam" id="PF07847">
    <property type="entry name" value="PCO_ADO"/>
    <property type="match status" value="1"/>
</dbReference>
<proteinExistence type="predicted"/>
<dbReference type="Proteomes" id="UP001211907">
    <property type="component" value="Unassembled WGS sequence"/>
</dbReference>
<keyword evidence="5" id="KW-1185">Reference proteome</keyword>
<sequence length="384" mass="42439">MLLKALSLLSNELFTTPRHHPSSAELEQTIKKLLDRLKLPLLNITLPPVAPIEFYNIHETQDFEIGLFVLKRGATMPIHDHPGMTVFTKLVYGELHIKKYELIPAADAVVMTVAELDVKDGGCRYAQIETDEICSSDSGVSPTIFKIVPNDEGANLHSFTALSEYAVIFDVMGPPYADGKRDITYYTEKMIISVQPTTTATTKTESDEIDSTIRLQQVLKRKRDDADGDRDIFVGLAEYQDVDLNQQAPTLKYPMLLPPSPAFSSSAFTLDLPSSNLSRPSSGLKQATSLATTGIIPTQTENVTSSPLQHAKIAILQLDASVELEVVERKYTGLSVNEYKKLISKFKPGKQRNVSDDSEKAQEVIRICNNIAVAVEKILEGMSI</sequence>
<gene>
    <name evidence="4" type="ORF">HK100_011755</name>
</gene>
<dbReference type="InterPro" id="IPR011051">
    <property type="entry name" value="RmlC_Cupin_sf"/>
</dbReference>
<evidence type="ECO:0000313" key="5">
    <source>
        <dbReference type="Proteomes" id="UP001211907"/>
    </source>
</evidence>
<name>A0AAD5XD07_9FUNG</name>
<keyword evidence="2" id="KW-0560">Oxidoreductase</keyword>
<reference evidence="4" key="1">
    <citation type="submission" date="2020-05" db="EMBL/GenBank/DDBJ databases">
        <title>Phylogenomic resolution of chytrid fungi.</title>
        <authorList>
            <person name="Stajich J.E."/>
            <person name="Amses K."/>
            <person name="Simmons R."/>
            <person name="Seto K."/>
            <person name="Myers J."/>
            <person name="Bonds A."/>
            <person name="Quandt C.A."/>
            <person name="Barry K."/>
            <person name="Liu P."/>
            <person name="Grigoriev I."/>
            <person name="Longcore J.E."/>
            <person name="James T.Y."/>
        </authorList>
    </citation>
    <scope>NUCLEOTIDE SEQUENCE</scope>
    <source>
        <strain evidence="4">JEL0513</strain>
    </source>
</reference>
<dbReference type="InterPro" id="IPR012864">
    <property type="entry name" value="PCO/ADO"/>
</dbReference>
<dbReference type="Gene3D" id="2.60.120.10">
    <property type="entry name" value="Jelly Rolls"/>
    <property type="match status" value="1"/>
</dbReference>
<dbReference type="PANTHER" id="PTHR22966">
    <property type="entry name" value="2-AMINOETHANETHIOL DIOXYGENASE"/>
    <property type="match status" value="1"/>
</dbReference>
<dbReference type="AlphaFoldDB" id="A0AAD5XD07"/>
<keyword evidence="1" id="KW-0479">Metal-binding</keyword>
<dbReference type="PANTHER" id="PTHR22966:SF1">
    <property type="entry name" value="PLANT CYSTEINE OXIDASE 1"/>
    <property type="match status" value="1"/>
</dbReference>
<dbReference type="GO" id="GO:0046872">
    <property type="term" value="F:metal ion binding"/>
    <property type="evidence" value="ECO:0007669"/>
    <property type="project" value="UniProtKB-KW"/>
</dbReference>
<evidence type="ECO:0000256" key="2">
    <source>
        <dbReference type="ARBA" id="ARBA00023002"/>
    </source>
</evidence>
<evidence type="ECO:0000256" key="1">
    <source>
        <dbReference type="ARBA" id="ARBA00022723"/>
    </source>
</evidence>
<dbReference type="GO" id="GO:0016702">
    <property type="term" value="F:oxidoreductase activity, acting on single donors with incorporation of molecular oxygen, incorporation of two atoms of oxygen"/>
    <property type="evidence" value="ECO:0007669"/>
    <property type="project" value="InterPro"/>
</dbReference>
<keyword evidence="3" id="KW-0408">Iron</keyword>
<dbReference type="CDD" id="cd20289">
    <property type="entry name" value="cupin_ADO"/>
    <property type="match status" value="1"/>
</dbReference>
<accession>A0AAD5XD07</accession>
<evidence type="ECO:0000256" key="3">
    <source>
        <dbReference type="ARBA" id="ARBA00023004"/>
    </source>
</evidence>
<dbReference type="SUPFAM" id="SSF51182">
    <property type="entry name" value="RmlC-like cupins"/>
    <property type="match status" value="1"/>
</dbReference>
<evidence type="ECO:0000313" key="4">
    <source>
        <dbReference type="EMBL" id="KAJ3122984.1"/>
    </source>
</evidence>
<comment type="caution">
    <text evidence="4">The sequence shown here is derived from an EMBL/GenBank/DDBJ whole genome shotgun (WGS) entry which is preliminary data.</text>
</comment>
<dbReference type="InterPro" id="IPR014710">
    <property type="entry name" value="RmlC-like_jellyroll"/>
</dbReference>
<organism evidence="4 5">
    <name type="scientific">Physocladia obscura</name>
    <dbReference type="NCBI Taxonomy" id="109957"/>
    <lineage>
        <taxon>Eukaryota</taxon>
        <taxon>Fungi</taxon>
        <taxon>Fungi incertae sedis</taxon>
        <taxon>Chytridiomycota</taxon>
        <taxon>Chytridiomycota incertae sedis</taxon>
        <taxon>Chytridiomycetes</taxon>
        <taxon>Chytridiales</taxon>
        <taxon>Chytriomycetaceae</taxon>
        <taxon>Physocladia</taxon>
    </lineage>
</organism>